<evidence type="ECO:0000313" key="2">
    <source>
        <dbReference type="EMBL" id="RDW89088.1"/>
    </source>
</evidence>
<keyword evidence="3" id="KW-1185">Reference proteome</keyword>
<proteinExistence type="predicted"/>
<comment type="caution">
    <text evidence="2">The sequence shown here is derived from an EMBL/GenBank/DDBJ whole genome shotgun (WGS) entry which is preliminary data.</text>
</comment>
<gene>
    <name evidence="2" type="ORF">BP6252_01120</name>
</gene>
<feature type="compositionally biased region" description="Basic and acidic residues" evidence="1">
    <location>
        <begin position="75"/>
        <end position="96"/>
    </location>
</feature>
<feature type="region of interest" description="Disordered" evidence="1">
    <location>
        <begin position="268"/>
        <end position="348"/>
    </location>
</feature>
<evidence type="ECO:0000256" key="1">
    <source>
        <dbReference type="SAM" id="MobiDB-lite"/>
    </source>
</evidence>
<sequence>MVQRRGDLERAHALLQAAPIDDRSWFEDLQSGAEVLALLLHVHHGGLVMDDLVDGRHGRGRGVRRVRVSVAGGEHGVDRRGDRGATEGREASRDGVEASPAVDYIGSDAGDEDRRPWSGKAKGADRERGSIWRGRKVYKTKAMRASGVERAKRKNELGTARNRSRKKWTRERVTGLLLEEVRDGGRWGYTKLFCPRITDDEDGEAKGWYEEGELSSINPMSYEGAPVHNSVGGGTAGPANRSREGGACGFEGRATTGPVKVKVKVEGRQRRGRGRLHVGRSVVRDEPKGQQLKHTGSFWASGEGHPAGEEVPASWASRISSISARPRRDPGWLGRGERGEGPGRAWGG</sequence>
<feature type="compositionally biased region" description="Basic and acidic residues" evidence="1">
    <location>
        <begin position="112"/>
        <end position="126"/>
    </location>
</feature>
<dbReference type="AlphaFoldDB" id="A0A3D8STJ1"/>
<feature type="region of interest" description="Disordered" evidence="1">
    <location>
        <begin position="71"/>
        <end position="126"/>
    </location>
</feature>
<feature type="compositionally biased region" description="Low complexity" evidence="1">
    <location>
        <begin position="312"/>
        <end position="324"/>
    </location>
</feature>
<accession>A0A3D8STJ1</accession>
<organism evidence="2 3">
    <name type="scientific">Coleophoma cylindrospora</name>
    <dbReference type="NCBI Taxonomy" id="1849047"/>
    <lineage>
        <taxon>Eukaryota</taxon>
        <taxon>Fungi</taxon>
        <taxon>Dikarya</taxon>
        <taxon>Ascomycota</taxon>
        <taxon>Pezizomycotina</taxon>
        <taxon>Leotiomycetes</taxon>
        <taxon>Helotiales</taxon>
        <taxon>Dermateaceae</taxon>
        <taxon>Coleophoma</taxon>
    </lineage>
</organism>
<protein>
    <submittedName>
        <fullName evidence="2">Uncharacterized protein</fullName>
    </submittedName>
</protein>
<dbReference type="Proteomes" id="UP000256645">
    <property type="component" value="Unassembled WGS sequence"/>
</dbReference>
<feature type="compositionally biased region" description="Basic and acidic residues" evidence="1">
    <location>
        <begin position="326"/>
        <end position="341"/>
    </location>
</feature>
<reference evidence="2 3" key="1">
    <citation type="journal article" date="2018" name="IMA Fungus">
        <title>IMA Genome-F 9: Draft genome sequence of Annulohypoxylon stygium, Aspergillus mulundensis, Berkeleyomyces basicola (syn. Thielaviopsis basicola), Ceratocystis smalleyi, two Cercospora beticola strains, Coleophoma cylindrospora, Fusarium fracticaudum, Phialophora cf. hyalina, and Morchella septimelata.</title>
        <authorList>
            <person name="Wingfield B.D."/>
            <person name="Bills G.F."/>
            <person name="Dong Y."/>
            <person name="Huang W."/>
            <person name="Nel W.J."/>
            <person name="Swalarsk-Parry B.S."/>
            <person name="Vaghefi N."/>
            <person name="Wilken P.M."/>
            <person name="An Z."/>
            <person name="de Beer Z.W."/>
            <person name="De Vos L."/>
            <person name="Chen L."/>
            <person name="Duong T.A."/>
            <person name="Gao Y."/>
            <person name="Hammerbacher A."/>
            <person name="Kikkert J.R."/>
            <person name="Li Y."/>
            <person name="Li H."/>
            <person name="Li K."/>
            <person name="Li Q."/>
            <person name="Liu X."/>
            <person name="Ma X."/>
            <person name="Naidoo K."/>
            <person name="Pethybridge S.J."/>
            <person name="Sun J."/>
            <person name="Steenkamp E.T."/>
            <person name="van der Nest M.A."/>
            <person name="van Wyk S."/>
            <person name="Wingfield M.J."/>
            <person name="Xiong C."/>
            <person name="Yue Q."/>
            <person name="Zhang X."/>
        </authorList>
    </citation>
    <scope>NUCLEOTIDE SEQUENCE [LARGE SCALE GENOMIC DNA]</scope>
    <source>
        <strain evidence="2 3">BP6252</strain>
    </source>
</reference>
<evidence type="ECO:0000313" key="3">
    <source>
        <dbReference type="Proteomes" id="UP000256645"/>
    </source>
</evidence>
<name>A0A3D8STJ1_9HELO</name>
<dbReference type="EMBL" id="PDLM01000001">
    <property type="protein sequence ID" value="RDW89088.1"/>
    <property type="molecule type" value="Genomic_DNA"/>
</dbReference>